<dbReference type="SUPFAM" id="SSF52172">
    <property type="entry name" value="CheY-like"/>
    <property type="match status" value="1"/>
</dbReference>
<comment type="cofactor">
    <cofactor evidence="25">
        <name>Cu cation</name>
        <dbReference type="ChEBI" id="CHEBI:23378"/>
    </cofactor>
    <text evidence="25">Binds 1 copper ion per dimer.</text>
</comment>
<keyword evidence="8 30" id="KW-0812">Transmembrane</keyword>
<dbReference type="GO" id="GO:0051740">
    <property type="term" value="F:ethylene binding"/>
    <property type="evidence" value="ECO:0007669"/>
    <property type="project" value="UniProtKB-UniRule"/>
</dbReference>
<evidence type="ECO:0000256" key="31">
    <source>
        <dbReference type="SAM" id="SignalP"/>
    </source>
</evidence>
<dbReference type="PIRSF" id="PIRSF026389">
    <property type="entry name" value="Ethyln_sen_HK"/>
    <property type="match status" value="1"/>
</dbReference>
<feature type="binding site" evidence="25">
    <location>
        <position position="101"/>
    </location>
    <ligand>
        <name>Cu cation</name>
        <dbReference type="ChEBI" id="CHEBI:23378"/>
    </ligand>
</feature>
<keyword evidence="7 24" id="KW-0808">Transferase</keyword>
<dbReference type="GO" id="GO:0046872">
    <property type="term" value="F:metal ion binding"/>
    <property type="evidence" value="ECO:0007669"/>
    <property type="project" value="UniProtKB-UniRule"/>
</dbReference>
<dbReference type="InterPro" id="IPR001789">
    <property type="entry name" value="Sig_transdc_resp-reg_receiver"/>
</dbReference>
<dbReference type="SMART" id="SM00448">
    <property type="entry name" value="REC"/>
    <property type="match status" value="1"/>
</dbReference>
<evidence type="ECO:0000256" key="21">
    <source>
        <dbReference type="ARBA" id="ARBA00023170"/>
    </source>
</evidence>
<protein>
    <recommendedName>
        <fullName evidence="24">Ethylene receptor</fullName>
    </recommendedName>
</protein>
<evidence type="ECO:0000256" key="3">
    <source>
        <dbReference type="ARBA" id="ARBA00009842"/>
    </source>
</evidence>
<feature type="signal peptide" evidence="31">
    <location>
        <begin position="1"/>
        <end position="29"/>
    </location>
</feature>
<comment type="similarity">
    <text evidence="3 24">Belongs to the ethylene receptor family.</text>
</comment>
<evidence type="ECO:0000256" key="29">
    <source>
        <dbReference type="SAM" id="Coils"/>
    </source>
</evidence>
<keyword evidence="15" id="KW-0832">Ubl conjugation</keyword>
<dbReference type="GO" id="GO:0005524">
    <property type="term" value="F:ATP binding"/>
    <property type="evidence" value="ECO:0007669"/>
    <property type="project" value="UniProtKB-UniRule"/>
</dbReference>
<feature type="domain" description="Histidine kinase" evidence="32">
    <location>
        <begin position="386"/>
        <end position="622"/>
    </location>
</feature>
<evidence type="ECO:0000256" key="19">
    <source>
        <dbReference type="ARBA" id="ARBA00023136"/>
    </source>
</evidence>
<evidence type="ECO:0000256" key="24">
    <source>
        <dbReference type="PIRNR" id="PIRNR026389"/>
    </source>
</evidence>
<keyword evidence="11 24" id="KW-0936">Ethylene signaling pathway</keyword>
<dbReference type="PANTHER" id="PTHR24423">
    <property type="entry name" value="TWO-COMPONENT SENSOR HISTIDINE KINASE"/>
    <property type="match status" value="1"/>
</dbReference>
<dbReference type="SUPFAM" id="SSF55781">
    <property type="entry name" value="GAF domain-like"/>
    <property type="match status" value="1"/>
</dbReference>
<evidence type="ECO:0000256" key="28">
    <source>
        <dbReference type="PROSITE-ProRule" id="PRU00169"/>
    </source>
</evidence>
<feature type="domain" description="Response regulatory" evidence="33">
    <location>
        <begin position="650"/>
        <end position="768"/>
    </location>
</feature>
<dbReference type="FunFam" id="3.40.50.2300:FF:000240">
    <property type="entry name" value="Ethylene receptor"/>
    <property type="match status" value="1"/>
</dbReference>
<proteinExistence type="evidence at transcript level"/>
<evidence type="ECO:0000256" key="13">
    <source>
        <dbReference type="ARBA" id="ARBA00022824"/>
    </source>
</evidence>
<evidence type="ECO:0000256" key="14">
    <source>
        <dbReference type="ARBA" id="ARBA00022840"/>
    </source>
</evidence>
<dbReference type="InterPro" id="IPR003018">
    <property type="entry name" value="GAF"/>
</dbReference>
<feature type="transmembrane region" description="Helical" evidence="30">
    <location>
        <begin position="85"/>
        <end position="108"/>
    </location>
</feature>
<evidence type="ECO:0000256" key="25">
    <source>
        <dbReference type="PIRSR" id="PIRSR026389-2"/>
    </source>
</evidence>
<keyword evidence="31" id="KW-0732">Signal</keyword>
<dbReference type="GO" id="GO:0005789">
    <property type="term" value="C:endoplasmic reticulum membrane"/>
    <property type="evidence" value="ECO:0007669"/>
    <property type="project" value="UniProtKB-SubCell"/>
</dbReference>
<comment type="subunit">
    <text evidence="23">Heteromer with ETR1. Binds to MRF3/ECIP1.</text>
</comment>
<dbReference type="SMART" id="SM00065">
    <property type="entry name" value="GAF"/>
    <property type="match status" value="1"/>
</dbReference>
<keyword evidence="9 24" id="KW-0479">Metal-binding</keyword>
<evidence type="ECO:0000256" key="17">
    <source>
        <dbReference type="ARBA" id="ARBA00023008"/>
    </source>
</evidence>
<evidence type="ECO:0000256" key="22">
    <source>
        <dbReference type="ARBA" id="ARBA00056860"/>
    </source>
</evidence>
<dbReference type="PROSITE" id="PS50109">
    <property type="entry name" value="HIS_KIN"/>
    <property type="match status" value="1"/>
</dbReference>
<keyword evidence="29" id="KW-0175">Coiled coil</keyword>
<evidence type="ECO:0000256" key="26">
    <source>
        <dbReference type="PIRSR" id="PIRSR026389-3"/>
    </source>
</evidence>
<evidence type="ECO:0000256" key="30">
    <source>
        <dbReference type="SAM" id="Phobius"/>
    </source>
</evidence>
<dbReference type="EMBL" id="MH277009">
    <property type="protein sequence ID" value="QBM92041.1"/>
    <property type="molecule type" value="mRNA"/>
</dbReference>
<dbReference type="Gene3D" id="1.10.287.130">
    <property type="match status" value="1"/>
</dbReference>
<comment type="subcellular location">
    <subcellularLocation>
        <location evidence="2">Endoplasmic reticulum membrane</location>
        <topology evidence="2">Multi-pass membrane protein</topology>
    </subcellularLocation>
</comment>
<feature type="disulfide bond" description="Interchain" evidence="26">
    <location>
        <position position="37"/>
    </location>
</feature>
<dbReference type="GO" id="GO:0004674">
    <property type="term" value="F:protein serine/threonine kinase activity"/>
    <property type="evidence" value="ECO:0007669"/>
    <property type="project" value="UniProtKB-ARBA"/>
</dbReference>
<feature type="cross-link" description="Glycyl lysine isopeptide (Lys-Gly) (interchain with G-Cter in ubiquitin)" evidence="27">
    <location>
        <position position="753"/>
    </location>
</feature>
<dbReference type="InterPro" id="IPR036890">
    <property type="entry name" value="HATPase_C_sf"/>
</dbReference>
<sequence length="775" mass="86973">MVNSSHLAAMLRAVALGLLVSCLAVSVSASDNDFVNCNCDDEGSWSIQSILECQRVSDFLIAIAYFSIPIELLYFVSCSNFPFKWVLLQFIAFIVLCGLTHLLNAWTYYGPHSAHSFQLMLALTISKFLTALVSCATAITLLTLFPLILKVKVRELFLRQNVLELDQEVGMMKIKKEASWHVRMLTQEIRKSLDKHNILYTTLVELSKTLDLHNCAVWMPNENRTEMNLTHELKGSSSRNYSRTIPINDPNVLEIRESKRVRILRPDSALGAASSGESSECGAVAAIRMPMLRVSNFKGGTPQLVDTPYAILVLVLPMSESRVWSYHEMEIVEVVADQVAVALSHAAVLEESQLMREKLREQNRALQQAQKNAMMASQARYSFQKVMSNGMRRPMHSILGLLSTFENMSLKQRIIVDTMVKTSYVLSTLITDVMEMSAKDNGRFPLEMRPFQLHSMIKEASCLAKCLCVYKGFRFEVDVQSSLPNQVMGDERRAFQVILHMVGSLLSTYNGEGTVIFRAVLESGSESESQDDKLQQMWRTGTPDKYVSVRFEFEISDGTSHSSGVLSMIDYDGRRNNSNEIKKGLSFSICKKIVQMMQGNIWMSMNPINLAESMTLVLRFQVLHSVGRAMYVAGNLLEQPNSNSEFRGLRVVVADDDNVNRTVTAKLLQKLGCQVSTVSSGFDCLSTLGSAENPFQVVVLDLHMPEMDGFEVAMRIRKFHNPNWPLIIALTASAEEAVWEKCLQMGMNGLIRKPVILKGMSDELRRVLQRAGEGL</sequence>
<dbReference type="Gene3D" id="3.40.50.2300">
    <property type="match status" value="1"/>
</dbReference>
<gene>
    <name evidence="34" type="primary">ETR8</name>
</gene>
<keyword evidence="16 30" id="KW-1133">Transmembrane helix</keyword>
<keyword evidence="12 24" id="KW-0418">Kinase</keyword>
<evidence type="ECO:0000256" key="4">
    <source>
        <dbReference type="ARBA" id="ARBA00011748"/>
    </source>
</evidence>
<evidence type="ECO:0000256" key="12">
    <source>
        <dbReference type="ARBA" id="ARBA00022777"/>
    </source>
</evidence>
<dbReference type="Gene3D" id="3.30.565.10">
    <property type="entry name" value="Histidine kinase-like ATPase, C-terminal domain"/>
    <property type="match status" value="1"/>
</dbReference>
<evidence type="ECO:0000256" key="20">
    <source>
        <dbReference type="ARBA" id="ARBA00023157"/>
    </source>
</evidence>
<keyword evidence="13 24" id="KW-0256">Endoplasmic reticulum</keyword>
<evidence type="ECO:0000256" key="7">
    <source>
        <dbReference type="ARBA" id="ARBA00022679"/>
    </source>
</evidence>
<keyword evidence="20 26" id="KW-1015">Disulfide bond</keyword>
<organism evidence="34">
    <name type="scientific">Rosa x burboniana</name>
    <dbReference type="NCBI Taxonomy" id="358216"/>
    <lineage>
        <taxon>Eukaryota</taxon>
        <taxon>Viridiplantae</taxon>
        <taxon>Streptophyta</taxon>
        <taxon>Embryophyta</taxon>
        <taxon>Tracheophyta</taxon>
        <taxon>Spermatophyta</taxon>
        <taxon>Magnoliopsida</taxon>
        <taxon>eudicotyledons</taxon>
        <taxon>Gunneridae</taxon>
        <taxon>Pentapetalae</taxon>
        <taxon>rosids</taxon>
        <taxon>fabids</taxon>
        <taxon>Rosales</taxon>
        <taxon>Rosaceae</taxon>
        <taxon>Rosoideae</taxon>
        <taxon>Rosoideae incertae sedis</taxon>
        <taxon>Rosa</taxon>
    </lineage>
</organism>
<feature type="transmembrane region" description="Helical" evidence="30">
    <location>
        <begin position="128"/>
        <end position="149"/>
    </location>
</feature>
<evidence type="ECO:0000313" key="34">
    <source>
        <dbReference type="EMBL" id="QBM92041.1"/>
    </source>
</evidence>
<keyword evidence="19 24" id="KW-0472">Membrane</keyword>
<feature type="coiled-coil region" evidence="29">
    <location>
        <begin position="349"/>
        <end position="379"/>
    </location>
</feature>
<comment type="function">
    <text evidence="1 24">May act early in the ethylene signal transduction pathway, possibly as an ethylene receptor, or as a regulator of the pathway.</text>
</comment>
<feature type="disulfide bond" description="Interchain" evidence="26">
    <location>
        <position position="39"/>
    </location>
</feature>
<feature type="chain" id="PRO_5019848129" description="Ethylene receptor" evidence="31">
    <location>
        <begin position="30"/>
        <end position="775"/>
    </location>
</feature>
<dbReference type="InterPro" id="IPR011006">
    <property type="entry name" value="CheY-like_superfamily"/>
</dbReference>
<name>A0A482EV69_9ROSA</name>
<evidence type="ECO:0000256" key="6">
    <source>
        <dbReference type="ARBA" id="ARBA00022553"/>
    </source>
</evidence>
<feature type="modified residue" description="4-aspartylphosphate" evidence="28">
    <location>
        <position position="701"/>
    </location>
</feature>
<feature type="transmembrane region" description="Helical" evidence="30">
    <location>
        <begin position="59"/>
        <end position="78"/>
    </location>
</feature>
<dbReference type="CDD" id="cd16938">
    <property type="entry name" value="HATPase_ETR2_ERS2-EIN4-like"/>
    <property type="match status" value="1"/>
</dbReference>
<evidence type="ECO:0000256" key="10">
    <source>
        <dbReference type="ARBA" id="ARBA00022741"/>
    </source>
</evidence>
<evidence type="ECO:0000256" key="5">
    <source>
        <dbReference type="ARBA" id="ARBA00022499"/>
    </source>
</evidence>
<evidence type="ECO:0000259" key="33">
    <source>
        <dbReference type="PROSITE" id="PS50110"/>
    </source>
</evidence>
<dbReference type="GO" id="GO:0038199">
    <property type="term" value="F:ethylene receptor activity"/>
    <property type="evidence" value="ECO:0007669"/>
    <property type="project" value="UniProtKB-UniRule"/>
</dbReference>
<dbReference type="FunFam" id="1.10.287.130:FF:000087">
    <property type="entry name" value="Ethylene receptor 4"/>
    <property type="match status" value="1"/>
</dbReference>
<dbReference type="PANTHER" id="PTHR24423:SF629">
    <property type="entry name" value="PROTEIN EIN4"/>
    <property type="match status" value="1"/>
</dbReference>
<evidence type="ECO:0000256" key="8">
    <source>
        <dbReference type="ARBA" id="ARBA00022692"/>
    </source>
</evidence>
<evidence type="ECO:0000256" key="9">
    <source>
        <dbReference type="ARBA" id="ARBA00022723"/>
    </source>
</evidence>
<evidence type="ECO:0000256" key="27">
    <source>
        <dbReference type="PIRSR" id="PIRSR026389-4"/>
    </source>
</evidence>
<dbReference type="InterPro" id="IPR005467">
    <property type="entry name" value="His_kinase_dom"/>
</dbReference>
<feature type="binding site" evidence="25">
    <location>
        <position position="97"/>
    </location>
    <ligand>
        <name>Cu cation</name>
        <dbReference type="ChEBI" id="CHEBI:23378"/>
    </ligand>
</feature>
<dbReference type="Gene3D" id="3.30.450.40">
    <property type="match status" value="1"/>
</dbReference>
<keyword evidence="21 24" id="KW-0675">Receptor</keyword>
<dbReference type="GO" id="GO:0010105">
    <property type="term" value="P:negative regulation of ethylene-activated signaling pathway"/>
    <property type="evidence" value="ECO:0007669"/>
    <property type="project" value="UniProtKB-ARBA"/>
</dbReference>
<evidence type="ECO:0000256" key="11">
    <source>
        <dbReference type="ARBA" id="ARBA00022745"/>
    </source>
</evidence>
<keyword evidence="10 24" id="KW-0547">Nucleotide-binding</keyword>
<dbReference type="Pfam" id="PF01590">
    <property type="entry name" value="GAF"/>
    <property type="match status" value="1"/>
</dbReference>
<dbReference type="Pfam" id="PF00072">
    <property type="entry name" value="Response_reg"/>
    <property type="match status" value="1"/>
</dbReference>
<keyword evidence="5" id="KW-1017">Isopeptide bond</keyword>
<comment type="subunit">
    <text evidence="4">Homodimer; disulfide-linked.</text>
</comment>
<evidence type="ECO:0000256" key="1">
    <source>
        <dbReference type="ARBA" id="ARBA00003286"/>
    </source>
</evidence>
<dbReference type="InterPro" id="IPR029016">
    <property type="entry name" value="GAF-like_dom_sf"/>
</dbReference>
<keyword evidence="6 28" id="KW-0597">Phosphoprotein</keyword>
<dbReference type="SUPFAM" id="SSF55874">
    <property type="entry name" value="ATPase domain of HSP90 chaperone/DNA topoisomerase II/histidine kinase"/>
    <property type="match status" value="1"/>
</dbReference>
<dbReference type="InterPro" id="IPR058544">
    <property type="entry name" value="ETR1_N"/>
</dbReference>
<keyword evidence="17 24" id="KW-0186">Copper</keyword>
<dbReference type="Pfam" id="PF25487">
    <property type="entry name" value="ETR1_N"/>
    <property type="match status" value="1"/>
</dbReference>
<keyword evidence="14 24" id="KW-0067">ATP-binding</keyword>
<evidence type="ECO:0000259" key="32">
    <source>
        <dbReference type="PROSITE" id="PS50109"/>
    </source>
</evidence>
<evidence type="ECO:0000256" key="23">
    <source>
        <dbReference type="ARBA" id="ARBA00062048"/>
    </source>
</evidence>
<evidence type="ECO:0000256" key="2">
    <source>
        <dbReference type="ARBA" id="ARBA00004477"/>
    </source>
</evidence>
<evidence type="ECO:0000256" key="16">
    <source>
        <dbReference type="ARBA" id="ARBA00022989"/>
    </source>
</evidence>
<dbReference type="CDD" id="cd19933">
    <property type="entry name" value="REC_ETR-like"/>
    <property type="match status" value="1"/>
</dbReference>
<reference evidence="34" key="1">
    <citation type="journal article" date="2019" name="Plant Sci.">
        <title>Differential and reciprocal regulation of ethylene pathway genes regulates petal abscission in fragrant and non-fragrant roses.</title>
        <authorList>
            <person name="Singh P."/>
            <person name="Singh A.P."/>
            <person name="Sane A.P."/>
        </authorList>
    </citation>
    <scope>NUCLEOTIDE SEQUENCE</scope>
</reference>
<dbReference type="AlphaFoldDB" id="A0A482EV69"/>
<evidence type="ECO:0000256" key="15">
    <source>
        <dbReference type="ARBA" id="ARBA00022843"/>
    </source>
</evidence>
<dbReference type="PROSITE" id="PS50110">
    <property type="entry name" value="RESPONSE_REGULATORY"/>
    <property type="match status" value="1"/>
</dbReference>
<keyword evidence="18 24" id="KW-0902">Two-component regulatory system</keyword>
<accession>A0A482EV69</accession>
<comment type="function">
    <text evidence="22">Ethylene receptor related to bacterial two-component regulators. Acts as a redundant negative regulator of ethylene signaling.</text>
</comment>
<evidence type="ECO:0000256" key="18">
    <source>
        <dbReference type="ARBA" id="ARBA00023012"/>
    </source>
</evidence>
<dbReference type="InterPro" id="IPR014525">
    <property type="entry name" value="ETR"/>
</dbReference>